<dbReference type="Gene3D" id="1.10.10.10">
    <property type="entry name" value="Winged helix-like DNA-binding domain superfamily/Winged helix DNA-binding domain"/>
    <property type="match status" value="1"/>
</dbReference>
<evidence type="ECO:0000313" key="3">
    <source>
        <dbReference type="Proteomes" id="UP000600214"/>
    </source>
</evidence>
<dbReference type="SMART" id="SM00418">
    <property type="entry name" value="HTH_ARSR"/>
    <property type="match status" value="1"/>
</dbReference>
<gene>
    <name evidence="2" type="ORF">GCM10007423_40040</name>
</gene>
<dbReference type="PROSITE" id="PS50987">
    <property type="entry name" value="HTH_ARSR_2"/>
    <property type="match status" value="1"/>
</dbReference>
<protein>
    <recommendedName>
        <fullName evidence="1">HTH arsR-type domain-containing protein</fullName>
    </recommendedName>
</protein>
<dbReference type="InterPro" id="IPR001845">
    <property type="entry name" value="HTH_ArsR_DNA-bd_dom"/>
</dbReference>
<dbReference type="InterPro" id="IPR011991">
    <property type="entry name" value="ArsR-like_HTH"/>
</dbReference>
<dbReference type="CDD" id="cd00090">
    <property type="entry name" value="HTH_ARSR"/>
    <property type="match status" value="1"/>
</dbReference>
<dbReference type="SUPFAM" id="SSF46785">
    <property type="entry name" value="Winged helix' DNA-binding domain"/>
    <property type="match status" value="1"/>
</dbReference>
<reference evidence="3" key="1">
    <citation type="journal article" date="2019" name="Int. J. Syst. Evol. Microbiol.">
        <title>The Global Catalogue of Microorganisms (GCM) 10K type strain sequencing project: providing services to taxonomists for standard genome sequencing and annotation.</title>
        <authorList>
            <consortium name="The Broad Institute Genomics Platform"/>
            <consortium name="The Broad Institute Genome Sequencing Center for Infectious Disease"/>
            <person name="Wu L."/>
            <person name="Ma J."/>
        </authorList>
    </citation>
    <scope>NUCLEOTIDE SEQUENCE [LARGE SCALE GENOMIC DNA]</scope>
    <source>
        <strain evidence="3">CGMCC 1.15288</strain>
    </source>
</reference>
<accession>A0ABQ1YY13</accession>
<proteinExistence type="predicted"/>
<name>A0ABQ1YY13_9BACT</name>
<sequence>MTERILTEEDKTKIISSVYSNVKKLKIATSIHALKESTADELSERTGIKANLITMYLKEMEQAGIMVSRRESYYIHYSLTDFGKKIVTLFN</sequence>
<dbReference type="InterPro" id="IPR036390">
    <property type="entry name" value="WH_DNA-bd_sf"/>
</dbReference>
<dbReference type="Proteomes" id="UP000600214">
    <property type="component" value="Unassembled WGS sequence"/>
</dbReference>
<feature type="domain" description="HTH arsR-type" evidence="1">
    <location>
        <begin position="1"/>
        <end position="91"/>
    </location>
</feature>
<comment type="caution">
    <text evidence="2">The sequence shown here is derived from an EMBL/GenBank/DDBJ whole genome shotgun (WGS) entry which is preliminary data.</text>
</comment>
<evidence type="ECO:0000313" key="2">
    <source>
        <dbReference type="EMBL" id="GGH42999.1"/>
    </source>
</evidence>
<evidence type="ECO:0000259" key="1">
    <source>
        <dbReference type="PROSITE" id="PS50987"/>
    </source>
</evidence>
<organism evidence="2 3">
    <name type="scientific">Dyadobacter endophyticus</name>
    <dbReference type="NCBI Taxonomy" id="1749036"/>
    <lineage>
        <taxon>Bacteria</taxon>
        <taxon>Pseudomonadati</taxon>
        <taxon>Bacteroidota</taxon>
        <taxon>Cytophagia</taxon>
        <taxon>Cytophagales</taxon>
        <taxon>Spirosomataceae</taxon>
        <taxon>Dyadobacter</taxon>
    </lineage>
</organism>
<dbReference type="InterPro" id="IPR036388">
    <property type="entry name" value="WH-like_DNA-bd_sf"/>
</dbReference>
<dbReference type="RefSeq" id="WP_188935421.1">
    <property type="nucleotide sequence ID" value="NZ_BMIA01000003.1"/>
</dbReference>
<keyword evidence="3" id="KW-1185">Reference proteome</keyword>
<dbReference type="EMBL" id="BMIA01000003">
    <property type="protein sequence ID" value="GGH42999.1"/>
    <property type="molecule type" value="Genomic_DNA"/>
</dbReference>